<feature type="chain" id="PRO_5024917540" description="Tryptophan 2-monooxygenase" evidence="7">
    <location>
        <begin position="50"/>
        <end position="478"/>
    </location>
</feature>
<keyword evidence="10" id="KW-1185">Reference proteome</keyword>
<evidence type="ECO:0000256" key="7">
    <source>
        <dbReference type="SAM" id="SignalP"/>
    </source>
</evidence>
<comment type="pathway">
    <text evidence="1">Plant hormone metabolism; auxin biosynthesis.</text>
</comment>
<organism evidence="9 10">
    <name type="scientific">Starkeya nomas</name>
    <dbReference type="NCBI Taxonomy" id="2666134"/>
    <lineage>
        <taxon>Bacteria</taxon>
        <taxon>Pseudomonadati</taxon>
        <taxon>Pseudomonadota</taxon>
        <taxon>Alphaproteobacteria</taxon>
        <taxon>Hyphomicrobiales</taxon>
        <taxon>Xanthobacteraceae</taxon>
        <taxon>Starkeya</taxon>
    </lineage>
</organism>
<sequence length="478" mass="48826">MLACRPHLLPNPTHDVRRMTETPPFSGSLTRRRFLAAASAALLPAPAFAQAMGEGNVDIAIVGGGAAGIAAARKVADAKRSYVLLEAGPKLGGRARTLNVFGQNVDLGASGFARGDGTLAESAQAAGQGLVALPSGRRLFDGRREAHESGYDAFTAALGKARRDLLAAADTGKDPAAAAVLAAASGAPATVSGWSATAAAFLGPLSCGRPLASLSALDLALRDAPPDDTTGPAGMGALMEALGAWLNVQTDAPVTQITNAGRLHMLTVRNQRTPIRARAIILAVPAPVIAAGAIRFNPALPPRFANAFRAIPAGALEQVAFLLPGNPLGLEPNETVLARVGVDGKVPPALLRGHINGSDVHVLTFADAQAREIAEKGETAALALVRTYLGATFGIAGDTVKEVSASRWTSDPLFRGALAAASPGQGAQRRVFADPLQNRIFLAGDYVDTSGWGTLTAAWSAGEAAATRALRLVGDGPA</sequence>
<evidence type="ECO:0000259" key="8">
    <source>
        <dbReference type="Pfam" id="PF01593"/>
    </source>
</evidence>
<dbReference type="Pfam" id="PF01593">
    <property type="entry name" value="Amino_oxidase"/>
    <property type="match status" value="1"/>
</dbReference>
<evidence type="ECO:0000256" key="1">
    <source>
        <dbReference type="ARBA" id="ARBA00004814"/>
    </source>
</evidence>
<keyword evidence="7" id="KW-0732">Signal</keyword>
<feature type="signal peptide" evidence="7">
    <location>
        <begin position="1"/>
        <end position="49"/>
    </location>
</feature>
<dbReference type="EC" id="1.13.12.3" evidence="3"/>
<dbReference type="GO" id="GO:0050361">
    <property type="term" value="F:tryptophan 2-monooxygenase activity"/>
    <property type="evidence" value="ECO:0007669"/>
    <property type="project" value="UniProtKB-EC"/>
</dbReference>
<evidence type="ECO:0000256" key="4">
    <source>
        <dbReference type="ARBA" id="ARBA00017871"/>
    </source>
</evidence>
<dbReference type="AlphaFoldDB" id="A0A5S9N9B7"/>
<reference evidence="9 10" key="1">
    <citation type="submission" date="2019-12" db="EMBL/GenBank/DDBJ databases">
        <authorList>
            <person name="Reyes-Prieto M."/>
        </authorList>
    </citation>
    <scope>NUCLEOTIDE SEQUENCE [LARGE SCALE GENOMIC DNA]</scope>
    <source>
        <strain evidence="9">HF14-78462</strain>
    </source>
</reference>
<comment type="similarity">
    <text evidence="2">Belongs to the tryptophan 2-monooxygenase family.</text>
</comment>
<keyword evidence="5" id="KW-0073">Auxin biosynthesis</keyword>
<name>A0A5S9N9B7_9HYPH</name>
<dbReference type="EMBL" id="CACSAS010000001">
    <property type="protein sequence ID" value="CAA0086682.1"/>
    <property type="molecule type" value="Genomic_DNA"/>
</dbReference>
<accession>A0A5S9N9B7</accession>
<evidence type="ECO:0000256" key="5">
    <source>
        <dbReference type="ARBA" id="ARBA00023070"/>
    </source>
</evidence>
<evidence type="ECO:0000256" key="2">
    <source>
        <dbReference type="ARBA" id="ARBA00005833"/>
    </source>
</evidence>
<proteinExistence type="inferred from homology"/>
<dbReference type="InterPro" id="IPR036188">
    <property type="entry name" value="FAD/NAD-bd_sf"/>
</dbReference>
<dbReference type="Proteomes" id="UP000433050">
    <property type="component" value="Unassembled WGS sequence"/>
</dbReference>
<dbReference type="InterPro" id="IPR002937">
    <property type="entry name" value="Amino_oxidase"/>
</dbReference>
<gene>
    <name evidence="9" type="ORF">STARVERO_00265</name>
</gene>
<dbReference type="PANTHER" id="PTHR10742">
    <property type="entry name" value="FLAVIN MONOAMINE OXIDASE"/>
    <property type="match status" value="1"/>
</dbReference>
<dbReference type="InterPro" id="IPR050281">
    <property type="entry name" value="Flavin_monoamine_oxidase"/>
</dbReference>
<dbReference type="GO" id="GO:0009851">
    <property type="term" value="P:auxin biosynthetic process"/>
    <property type="evidence" value="ECO:0007669"/>
    <property type="project" value="UniProtKB-KW"/>
</dbReference>
<evidence type="ECO:0000256" key="3">
    <source>
        <dbReference type="ARBA" id="ARBA00012535"/>
    </source>
</evidence>
<comment type="catalytic activity">
    <reaction evidence="6">
        <text>L-tryptophan + O2 = indole-3-acetamide + CO2 + H2O</text>
        <dbReference type="Rhea" id="RHEA:16165"/>
        <dbReference type="ChEBI" id="CHEBI:15377"/>
        <dbReference type="ChEBI" id="CHEBI:15379"/>
        <dbReference type="ChEBI" id="CHEBI:16031"/>
        <dbReference type="ChEBI" id="CHEBI:16526"/>
        <dbReference type="ChEBI" id="CHEBI:57912"/>
        <dbReference type="EC" id="1.13.12.3"/>
    </reaction>
</comment>
<dbReference type="PANTHER" id="PTHR10742:SF410">
    <property type="entry name" value="LYSINE-SPECIFIC HISTONE DEMETHYLASE 2"/>
    <property type="match status" value="1"/>
</dbReference>
<dbReference type="Gene3D" id="3.50.50.60">
    <property type="entry name" value="FAD/NAD(P)-binding domain"/>
    <property type="match status" value="1"/>
</dbReference>
<feature type="domain" description="Amine oxidase" evidence="8">
    <location>
        <begin position="67"/>
        <end position="469"/>
    </location>
</feature>
<evidence type="ECO:0000256" key="6">
    <source>
        <dbReference type="ARBA" id="ARBA00047321"/>
    </source>
</evidence>
<protein>
    <recommendedName>
        <fullName evidence="4">Tryptophan 2-monooxygenase</fullName>
        <ecNumber evidence="3">1.13.12.3</ecNumber>
    </recommendedName>
</protein>
<evidence type="ECO:0000313" key="10">
    <source>
        <dbReference type="Proteomes" id="UP000433050"/>
    </source>
</evidence>
<evidence type="ECO:0000313" key="9">
    <source>
        <dbReference type="EMBL" id="CAA0086682.1"/>
    </source>
</evidence>
<dbReference type="SUPFAM" id="SSF51905">
    <property type="entry name" value="FAD/NAD(P)-binding domain"/>
    <property type="match status" value="1"/>
</dbReference>